<reference evidence="4" key="1">
    <citation type="submission" date="2025-08" db="UniProtKB">
        <authorList>
            <consortium name="RefSeq"/>
        </authorList>
    </citation>
    <scope>IDENTIFICATION</scope>
</reference>
<dbReference type="GeneID" id="108864911"/>
<dbReference type="InterPro" id="IPR036508">
    <property type="entry name" value="Chitin-bd_dom_sf"/>
</dbReference>
<dbReference type="InterPro" id="IPR052976">
    <property type="entry name" value="Scoloptoxin-like"/>
</dbReference>
<feature type="domain" description="Chitin-binding type-2" evidence="2">
    <location>
        <begin position="61"/>
        <end position="124"/>
    </location>
</feature>
<feature type="compositionally biased region" description="Low complexity" evidence="1">
    <location>
        <begin position="198"/>
        <end position="235"/>
    </location>
</feature>
<dbReference type="PANTHER" id="PTHR22933">
    <property type="entry name" value="FI18007P1-RELATED"/>
    <property type="match status" value="1"/>
</dbReference>
<accession>A0AAJ7L8A6</accession>
<dbReference type="GO" id="GO:0008061">
    <property type="term" value="F:chitin binding"/>
    <property type="evidence" value="ECO:0007669"/>
    <property type="project" value="InterPro"/>
</dbReference>
<feature type="compositionally biased region" description="Acidic residues" evidence="1">
    <location>
        <begin position="169"/>
        <end position="179"/>
    </location>
</feature>
<dbReference type="SUPFAM" id="SSF57625">
    <property type="entry name" value="Invertebrate chitin-binding proteins"/>
    <property type="match status" value="1"/>
</dbReference>
<dbReference type="Pfam" id="PF01607">
    <property type="entry name" value="CBM_14"/>
    <property type="match status" value="1"/>
</dbReference>
<keyword evidence="3" id="KW-1185">Reference proteome</keyword>
<dbReference type="AlphaFoldDB" id="A0AAJ7L8A6"/>
<feature type="compositionally biased region" description="Low complexity" evidence="1">
    <location>
        <begin position="321"/>
        <end position="337"/>
    </location>
</feature>
<dbReference type="InterPro" id="IPR002557">
    <property type="entry name" value="Chitin-bd_dom"/>
</dbReference>
<evidence type="ECO:0000313" key="4">
    <source>
        <dbReference type="RefSeq" id="XP_018496880.1"/>
    </source>
</evidence>
<protein>
    <submittedName>
        <fullName evidence="4">Uncharacterized protein LOC108864911</fullName>
    </submittedName>
</protein>
<sequence>MIYVRQVEVGSHARSASSGLLIHSSIPIPVLGHRLNMSLAAIAAAAQGVLGLNVHDFPKTSFSCKDKNAGEYYADPELSCQVYHICAVGQFNRLTKMSFACPNGTLFSQSSRICNSEDKVYCPLAERYYDNVQGTIDTQGDYKSVFQVKALFPLEPRRPAAARRRPAPQDDDDDYEDEPSSTATPRRPQNPRRPPARPSTTTAAPAIRQRPPQRQFTPQIPSSQQFPQQSPASPEQRPPAGNFFPPRQAATANSRNPPPAAIAPQLTGVTQSPIQYAAPDRAASPGAPFIPPAPTSQTQAPNRLVVTRPNLRRPAPVQGGTVPATTSTPAPRTTSTTLDPNAEYEYYDYEEPADGQQNANNQ</sequence>
<name>A0AAJ7L8A6_9ACAR</name>
<evidence type="ECO:0000259" key="2">
    <source>
        <dbReference type="PROSITE" id="PS50940"/>
    </source>
</evidence>
<dbReference type="GO" id="GO:0005576">
    <property type="term" value="C:extracellular region"/>
    <property type="evidence" value="ECO:0007669"/>
    <property type="project" value="InterPro"/>
</dbReference>
<proteinExistence type="predicted"/>
<feature type="region of interest" description="Disordered" evidence="1">
    <location>
        <begin position="157"/>
        <end position="362"/>
    </location>
</feature>
<dbReference type="Gene3D" id="2.170.140.10">
    <property type="entry name" value="Chitin binding domain"/>
    <property type="match status" value="1"/>
</dbReference>
<organism evidence="3 4">
    <name type="scientific">Galendromus occidentalis</name>
    <name type="common">western predatory mite</name>
    <dbReference type="NCBI Taxonomy" id="34638"/>
    <lineage>
        <taxon>Eukaryota</taxon>
        <taxon>Metazoa</taxon>
        <taxon>Ecdysozoa</taxon>
        <taxon>Arthropoda</taxon>
        <taxon>Chelicerata</taxon>
        <taxon>Arachnida</taxon>
        <taxon>Acari</taxon>
        <taxon>Parasitiformes</taxon>
        <taxon>Mesostigmata</taxon>
        <taxon>Gamasina</taxon>
        <taxon>Phytoseioidea</taxon>
        <taxon>Phytoseiidae</taxon>
        <taxon>Typhlodrominae</taxon>
        <taxon>Galendromus</taxon>
    </lineage>
</organism>
<dbReference type="PROSITE" id="PS50940">
    <property type="entry name" value="CHIT_BIND_II"/>
    <property type="match status" value="1"/>
</dbReference>
<evidence type="ECO:0000313" key="3">
    <source>
        <dbReference type="Proteomes" id="UP000694867"/>
    </source>
</evidence>
<dbReference type="SMART" id="SM00494">
    <property type="entry name" value="ChtBD2"/>
    <property type="match status" value="1"/>
</dbReference>
<evidence type="ECO:0000256" key="1">
    <source>
        <dbReference type="SAM" id="MobiDB-lite"/>
    </source>
</evidence>
<gene>
    <name evidence="4" type="primary">LOC108864911</name>
</gene>
<dbReference type="KEGG" id="goe:108864911"/>
<dbReference type="Proteomes" id="UP000694867">
    <property type="component" value="Unplaced"/>
</dbReference>
<dbReference type="RefSeq" id="XP_018496880.1">
    <property type="nucleotide sequence ID" value="XM_018641364.1"/>
</dbReference>
<dbReference type="PANTHER" id="PTHR22933:SF43">
    <property type="entry name" value="LP10131P"/>
    <property type="match status" value="1"/>
</dbReference>